<sequence>MIAVEPLTARALARPFGAFLLGVVVGVAGTGVHRWQQPWGLVLALAAVVAAGVLVRAWTGWVGMLALALGVFGVVSLLGQSGPGGDVVVAAQPVGYAWYLGGLAVALAGLAPRRWFGEHGAAAVEPSATAGASPART</sequence>
<name>A0A0A0BZ34_9CELL</name>
<keyword evidence="1" id="KW-0812">Transmembrane</keyword>
<dbReference type="InterPro" id="IPR046095">
    <property type="entry name" value="DUF6113"/>
</dbReference>
<evidence type="ECO:0000313" key="3">
    <source>
        <dbReference type="Proteomes" id="UP000029839"/>
    </source>
</evidence>
<feature type="transmembrane region" description="Helical" evidence="1">
    <location>
        <begin position="62"/>
        <end position="82"/>
    </location>
</feature>
<dbReference type="EMBL" id="AXCY01000004">
    <property type="protein sequence ID" value="KGM12434.1"/>
    <property type="molecule type" value="Genomic_DNA"/>
</dbReference>
<reference evidence="2 3" key="2">
    <citation type="journal article" date="2015" name="Stand. Genomic Sci.">
        <title>Draft genome sequence of Cellulomonas carbonis T26(T) and comparative analysis of six Cellulomonas genomes.</title>
        <authorList>
            <person name="Zhuang W."/>
            <person name="Zhang S."/>
            <person name="Xia X."/>
            <person name="Wang G."/>
        </authorList>
    </citation>
    <scope>NUCLEOTIDE SEQUENCE [LARGE SCALE GENOMIC DNA]</scope>
    <source>
        <strain evidence="2 3">T26</strain>
    </source>
</reference>
<keyword evidence="1" id="KW-0472">Membrane</keyword>
<feature type="transmembrane region" description="Helical" evidence="1">
    <location>
        <begin position="38"/>
        <end position="55"/>
    </location>
</feature>
<organism evidence="2 3">
    <name type="scientific">Cellulomonas carbonis T26</name>
    <dbReference type="NCBI Taxonomy" id="947969"/>
    <lineage>
        <taxon>Bacteria</taxon>
        <taxon>Bacillati</taxon>
        <taxon>Actinomycetota</taxon>
        <taxon>Actinomycetes</taxon>
        <taxon>Micrococcales</taxon>
        <taxon>Cellulomonadaceae</taxon>
        <taxon>Cellulomonas</taxon>
    </lineage>
</organism>
<dbReference type="Pfam" id="PF19608">
    <property type="entry name" value="DUF6113"/>
    <property type="match status" value="1"/>
</dbReference>
<proteinExistence type="predicted"/>
<feature type="transmembrane region" description="Helical" evidence="1">
    <location>
        <begin position="12"/>
        <end position="32"/>
    </location>
</feature>
<comment type="caution">
    <text evidence="2">The sequence shown here is derived from an EMBL/GenBank/DDBJ whole genome shotgun (WGS) entry which is preliminary data.</text>
</comment>
<gene>
    <name evidence="2" type="ORF">N868_11635</name>
</gene>
<protein>
    <submittedName>
        <fullName evidence="2">Uncharacterized protein</fullName>
    </submittedName>
</protein>
<keyword evidence="3" id="KW-1185">Reference proteome</keyword>
<reference evidence="2 3" key="1">
    <citation type="submission" date="2013-08" db="EMBL/GenBank/DDBJ databases">
        <title>Genome sequencing of Cellulomonas carbonis T26.</title>
        <authorList>
            <person name="Chen F."/>
            <person name="Li Y."/>
            <person name="Wang G."/>
        </authorList>
    </citation>
    <scope>NUCLEOTIDE SEQUENCE [LARGE SCALE GENOMIC DNA]</scope>
    <source>
        <strain evidence="2 3">T26</strain>
    </source>
</reference>
<evidence type="ECO:0000313" key="2">
    <source>
        <dbReference type="EMBL" id="KGM12434.1"/>
    </source>
</evidence>
<dbReference type="AlphaFoldDB" id="A0A0A0BZ34"/>
<feature type="transmembrane region" description="Helical" evidence="1">
    <location>
        <begin position="94"/>
        <end position="111"/>
    </location>
</feature>
<dbReference type="Proteomes" id="UP000029839">
    <property type="component" value="Unassembled WGS sequence"/>
</dbReference>
<evidence type="ECO:0000256" key="1">
    <source>
        <dbReference type="SAM" id="Phobius"/>
    </source>
</evidence>
<keyword evidence="1" id="KW-1133">Transmembrane helix</keyword>
<accession>A0A0A0BZ34</accession>